<dbReference type="GO" id="GO:0004497">
    <property type="term" value="F:monooxygenase activity"/>
    <property type="evidence" value="ECO:0007669"/>
    <property type="project" value="UniProtKB-KW"/>
</dbReference>
<dbReference type="InterPro" id="IPR007138">
    <property type="entry name" value="ABM_dom"/>
</dbReference>
<feature type="domain" description="ABM" evidence="1">
    <location>
        <begin position="4"/>
        <end position="92"/>
    </location>
</feature>
<dbReference type="PROSITE" id="PS51725">
    <property type="entry name" value="ABM"/>
    <property type="match status" value="1"/>
</dbReference>
<comment type="caution">
    <text evidence="2">The sequence shown here is derived from an EMBL/GenBank/DDBJ whole genome shotgun (WGS) entry which is preliminary data.</text>
</comment>
<dbReference type="Proteomes" id="UP001580346">
    <property type="component" value="Unassembled WGS sequence"/>
</dbReference>
<organism evidence="2 3">
    <name type="scientific">Paenibacillus enshidis</name>
    <dbReference type="NCBI Taxonomy" id="1458439"/>
    <lineage>
        <taxon>Bacteria</taxon>
        <taxon>Bacillati</taxon>
        <taxon>Bacillota</taxon>
        <taxon>Bacilli</taxon>
        <taxon>Bacillales</taxon>
        <taxon>Paenibacillaceae</taxon>
        <taxon>Paenibacillus</taxon>
    </lineage>
</organism>
<evidence type="ECO:0000313" key="3">
    <source>
        <dbReference type="Proteomes" id="UP001580346"/>
    </source>
</evidence>
<dbReference type="Pfam" id="PF03992">
    <property type="entry name" value="ABM"/>
    <property type="match status" value="1"/>
</dbReference>
<keyword evidence="3" id="KW-1185">Reference proteome</keyword>
<keyword evidence="2" id="KW-0560">Oxidoreductase</keyword>
<dbReference type="EMBL" id="JBHHMI010000006">
    <property type="protein sequence ID" value="MFB5267005.1"/>
    <property type="molecule type" value="Genomic_DNA"/>
</dbReference>
<gene>
    <name evidence="2" type="ORF">ACE41H_09430</name>
</gene>
<name>A0ABV5AS09_9BACL</name>
<dbReference type="RefSeq" id="WP_375354968.1">
    <property type="nucleotide sequence ID" value="NZ_JBHHMI010000006.1"/>
</dbReference>
<dbReference type="EC" id="1.-.-.-" evidence="2"/>
<dbReference type="Gene3D" id="3.30.70.100">
    <property type="match status" value="1"/>
</dbReference>
<protein>
    <submittedName>
        <fullName evidence="2">Quinol monooxygenase</fullName>
        <ecNumber evidence="2">1.-.-.-</ecNumber>
    </submittedName>
</protein>
<keyword evidence="2" id="KW-0503">Monooxygenase</keyword>
<dbReference type="SUPFAM" id="SSF54909">
    <property type="entry name" value="Dimeric alpha+beta barrel"/>
    <property type="match status" value="1"/>
</dbReference>
<dbReference type="InterPro" id="IPR011008">
    <property type="entry name" value="Dimeric_a/b-barrel"/>
</dbReference>
<accession>A0ABV5AS09</accession>
<reference evidence="2 3" key="1">
    <citation type="submission" date="2024-09" db="EMBL/GenBank/DDBJ databases">
        <title>Paenibacillus zeirhizospherea sp. nov., isolated from surface of the maize (Zea mays) roots in a horticulture field, Hungary.</title>
        <authorList>
            <person name="Marton D."/>
            <person name="Farkas M."/>
            <person name="Bedics A."/>
            <person name="Toth E."/>
            <person name="Tancsics A."/>
            <person name="Boka K."/>
            <person name="Maroti G."/>
            <person name="Kriszt B."/>
            <person name="Cserhati M."/>
        </authorList>
    </citation>
    <scope>NUCLEOTIDE SEQUENCE [LARGE SCALE GENOMIC DNA]</scope>
    <source>
        <strain evidence="2 3">KCTC 33519</strain>
    </source>
</reference>
<evidence type="ECO:0000313" key="2">
    <source>
        <dbReference type="EMBL" id="MFB5267005.1"/>
    </source>
</evidence>
<evidence type="ECO:0000259" key="1">
    <source>
        <dbReference type="PROSITE" id="PS51725"/>
    </source>
</evidence>
<sequence length="102" mass="10913">MSKYGMQAIFTAKTGQRDVLANILLEAAAGLQSIKDCELYIVSVPETDPNAVWVTEVWSSSEAHKASLSLEETKAAIQRAKPLIDGIEAVELKPLGGKGIIS</sequence>
<proteinExistence type="predicted"/>